<sequence>MNPANGPMQLHAWAHHVTSPLLHDQDSDRLIDTIRSNLHIWMPFNKVSTLRS</sequence>
<accession>A0A921V1F8</accession>
<organism evidence="1 2">
    <name type="scientific">Sorghum bicolor</name>
    <name type="common">Sorghum</name>
    <name type="synonym">Sorghum vulgare</name>
    <dbReference type="NCBI Taxonomy" id="4558"/>
    <lineage>
        <taxon>Eukaryota</taxon>
        <taxon>Viridiplantae</taxon>
        <taxon>Streptophyta</taxon>
        <taxon>Embryophyta</taxon>
        <taxon>Tracheophyta</taxon>
        <taxon>Spermatophyta</taxon>
        <taxon>Magnoliopsida</taxon>
        <taxon>Liliopsida</taxon>
        <taxon>Poales</taxon>
        <taxon>Poaceae</taxon>
        <taxon>PACMAD clade</taxon>
        <taxon>Panicoideae</taxon>
        <taxon>Andropogonodae</taxon>
        <taxon>Andropogoneae</taxon>
        <taxon>Sorghinae</taxon>
        <taxon>Sorghum</taxon>
    </lineage>
</organism>
<dbReference type="Proteomes" id="UP000807115">
    <property type="component" value="Chromosome 1"/>
</dbReference>
<protein>
    <submittedName>
        <fullName evidence="1">Uncharacterized protein</fullName>
    </submittedName>
</protein>
<evidence type="ECO:0000313" key="1">
    <source>
        <dbReference type="EMBL" id="KAG0549611.1"/>
    </source>
</evidence>
<comment type="caution">
    <text evidence="1">The sequence shown here is derived from an EMBL/GenBank/DDBJ whole genome shotgun (WGS) entry which is preliminary data.</text>
</comment>
<proteinExistence type="predicted"/>
<dbReference type="AlphaFoldDB" id="A0A921V1F8"/>
<dbReference type="EMBL" id="CM027680">
    <property type="protein sequence ID" value="KAG0549611.1"/>
    <property type="molecule type" value="Genomic_DNA"/>
</dbReference>
<name>A0A921V1F8_SORBI</name>
<gene>
    <name evidence="1" type="ORF">BDA96_01G269600</name>
</gene>
<evidence type="ECO:0000313" key="2">
    <source>
        <dbReference type="Proteomes" id="UP000807115"/>
    </source>
</evidence>
<reference evidence="1" key="1">
    <citation type="journal article" date="2019" name="BMC Genomics">
        <title>A new reference genome for Sorghum bicolor reveals high levels of sequence similarity between sweet and grain genotypes: implications for the genetics of sugar metabolism.</title>
        <authorList>
            <person name="Cooper E.A."/>
            <person name="Brenton Z.W."/>
            <person name="Flinn B.S."/>
            <person name="Jenkins J."/>
            <person name="Shu S."/>
            <person name="Flowers D."/>
            <person name="Luo F."/>
            <person name="Wang Y."/>
            <person name="Xia P."/>
            <person name="Barry K."/>
            <person name="Daum C."/>
            <person name="Lipzen A."/>
            <person name="Yoshinaga Y."/>
            <person name="Schmutz J."/>
            <person name="Saski C."/>
            <person name="Vermerris W."/>
            <person name="Kresovich S."/>
        </authorList>
    </citation>
    <scope>NUCLEOTIDE SEQUENCE</scope>
</reference>
<reference evidence="1" key="2">
    <citation type="submission" date="2020-10" db="EMBL/GenBank/DDBJ databases">
        <authorList>
            <person name="Cooper E.A."/>
            <person name="Brenton Z.W."/>
            <person name="Flinn B.S."/>
            <person name="Jenkins J."/>
            <person name="Shu S."/>
            <person name="Flowers D."/>
            <person name="Luo F."/>
            <person name="Wang Y."/>
            <person name="Xia P."/>
            <person name="Barry K."/>
            <person name="Daum C."/>
            <person name="Lipzen A."/>
            <person name="Yoshinaga Y."/>
            <person name="Schmutz J."/>
            <person name="Saski C."/>
            <person name="Vermerris W."/>
            <person name="Kresovich S."/>
        </authorList>
    </citation>
    <scope>NUCLEOTIDE SEQUENCE</scope>
</reference>